<organism evidence="1 2">
    <name type="scientific">Ophiocordyceps sinensis</name>
    <dbReference type="NCBI Taxonomy" id="72228"/>
    <lineage>
        <taxon>Eukaryota</taxon>
        <taxon>Fungi</taxon>
        <taxon>Dikarya</taxon>
        <taxon>Ascomycota</taxon>
        <taxon>Pezizomycotina</taxon>
        <taxon>Sordariomycetes</taxon>
        <taxon>Hypocreomycetidae</taxon>
        <taxon>Hypocreales</taxon>
        <taxon>Ophiocordycipitaceae</taxon>
        <taxon>Ophiocordyceps</taxon>
    </lineage>
</organism>
<dbReference type="Proteomes" id="UP000557566">
    <property type="component" value="Unassembled WGS sequence"/>
</dbReference>
<proteinExistence type="predicted"/>
<accession>A0A8H4V5Z5</accession>
<keyword evidence="2" id="KW-1185">Reference proteome</keyword>
<reference evidence="1 2" key="1">
    <citation type="journal article" date="2020" name="Genome Biol. Evol.">
        <title>A new high-quality draft genome assembly of the Chinese cordyceps Ophiocordyceps sinensis.</title>
        <authorList>
            <person name="Shu R."/>
            <person name="Zhang J."/>
            <person name="Meng Q."/>
            <person name="Zhang H."/>
            <person name="Zhou G."/>
            <person name="Li M."/>
            <person name="Wu P."/>
            <person name="Zhao Y."/>
            <person name="Chen C."/>
            <person name="Qin Q."/>
        </authorList>
    </citation>
    <scope>NUCLEOTIDE SEQUENCE [LARGE SCALE GENOMIC DNA]</scope>
    <source>
        <strain evidence="1 2">IOZ07</strain>
    </source>
</reference>
<dbReference type="EMBL" id="JAAVMX010000005">
    <property type="protein sequence ID" value="KAF4509223.1"/>
    <property type="molecule type" value="Genomic_DNA"/>
</dbReference>
<dbReference type="OrthoDB" id="5153662at2759"/>
<gene>
    <name evidence="1" type="ORF">G6O67_005505</name>
</gene>
<evidence type="ECO:0000313" key="2">
    <source>
        <dbReference type="Proteomes" id="UP000557566"/>
    </source>
</evidence>
<name>A0A8H4V5Z5_9HYPO</name>
<comment type="caution">
    <text evidence="1">The sequence shown here is derived from an EMBL/GenBank/DDBJ whole genome shotgun (WGS) entry which is preliminary data.</text>
</comment>
<dbReference type="AlphaFoldDB" id="A0A8H4V5Z5"/>
<evidence type="ECO:0000313" key="1">
    <source>
        <dbReference type="EMBL" id="KAF4509223.1"/>
    </source>
</evidence>
<protein>
    <submittedName>
        <fullName evidence="1">Uncharacterized protein</fullName>
    </submittedName>
</protein>
<sequence length="323" mass="35948">MKIRATSFGLSRGLLRKDDVIPPNVIPSPTSSSLLTTTMRFPLTGDNLRTLDPRHEVEQAKRGVREFLQSLECIGPAGQRILESERLYLDKGNQVRLRDANSPLPGSDDIAFWNAFWKGNLQRLEEQHGRTRALERVKGSVFAKMSALAVEGAHILEHDELYIAGPNHVRLRGNGVEADLDNVEYWERKYTHFEEQLFNIRQKTRGQPVAVAAVIHGEESSCEPQCLSRCASPRGQDYARIAAWTAAQPSELAMPESSRNMASTADELEMPMPSTPPDSLANFSEHSDNLERLKGWTRTSCESMALPTLYTDLAKSSSCGVIG</sequence>